<feature type="coiled-coil region" evidence="7">
    <location>
        <begin position="786"/>
        <end position="817"/>
    </location>
</feature>
<dbReference type="GO" id="GO:0005524">
    <property type="term" value="F:ATP binding"/>
    <property type="evidence" value="ECO:0007669"/>
    <property type="project" value="UniProtKB-UniRule"/>
</dbReference>
<proteinExistence type="inferred from homology"/>
<feature type="region of interest" description="Disordered" evidence="8">
    <location>
        <begin position="1180"/>
        <end position="1202"/>
    </location>
</feature>
<dbReference type="InterPro" id="IPR008266">
    <property type="entry name" value="Tyr_kinase_AS"/>
</dbReference>
<dbReference type="SUPFAM" id="SSF56112">
    <property type="entry name" value="Protein kinase-like (PK-like)"/>
    <property type="match status" value="1"/>
</dbReference>
<evidence type="ECO:0000256" key="1">
    <source>
        <dbReference type="ARBA" id="ARBA00010886"/>
    </source>
</evidence>
<dbReference type="Proteomes" id="UP001374579">
    <property type="component" value="Unassembled WGS sequence"/>
</dbReference>
<dbReference type="InterPro" id="IPR000719">
    <property type="entry name" value="Prot_kinase_dom"/>
</dbReference>
<evidence type="ECO:0000313" key="11">
    <source>
        <dbReference type="Proteomes" id="UP001374579"/>
    </source>
</evidence>
<evidence type="ECO:0000256" key="7">
    <source>
        <dbReference type="SAM" id="Coils"/>
    </source>
</evidence>
<sequence length="1202" mass="135547">MPAQDRPYKPQDPEQEKKDLCQLLGLINTPANKQQLPSLRNVVKGGNSPRQPRPTELQPRSGAQQLQSTEAIQLENFSLRYQGQRDFTGHSHHKLFCDIFSSLSKHRLCSKDWLSKAPPQNVLRVLVCLRILMRDEHFQKLFFTLDGVKFLSEHFRSITDSYLLALDGPYSKDILKEMTNMFQKLSAVEEQREWLVACDAHKSLVLLLSATDVFVLHCCLHALIGLAQSSRPRQLIGELNSIHMLLRIIQEYDTISKKLAANLLRLLCADPQSRETIKSYDGVPVLLSQLHGDNAQLLYHVVWCLVQLCEDDPDCSALMRHMGAIPLLMALLQEQKFVSERTDASSGAVASAGTNGRTPHAQEDEELIEDQYQLKSACCAALMELVMNDTNAQQIVQANGMYVLGMLVLPPVAMQAVKDTGRKLLRKLQMSAFRTLRFLFSMERNRRMFKQLFPAELFETFIDVGHYNKDLKAYRQVVDKLNSLPTEQIEEIRENMQGFNQSRTPNHYIGEYAVFELLGTGAFGSVYKVRRRTARQSFMAMKELNLQNSAFGKNAREKEQSVGEITNELRIMKEALRHPNIVRYHRTFEENDKLYIVMELIEGATLADHFYSLKEKKAHFEEHRIWNIFLQMTLALRYLHKEKGIVHRDLTPNNIMLGENDKVTITDFGLAKQKHSDCSKMMSIVGTILYSCPEIVQNQPYGEKADIWALGCILYQMAALEPPFFSNNMLTLVKKIVAAEYKPVDEVMYSKRLTDTIKRCLTVAPEDRPDVLELCGGLTDLLLVYIDNLRVSQTSLQRKLERERKRTQKHFVEANRNMQSYHRLFLASQQSYERLKSLSGSDGAQGFRDVEDGVLMEGVGGSSPSAVSEAAPSAGSNVAVSLSSIIFQGDDRGGTTDDDSYPSSGSESRESSAGSVRSLNPMVPQHPPPSTPQLRRDARRRAAKRSVLSSLMVDIPQTAKNSRDSGLSSGDPSPNTSQSPSAGQSPTSTILFDQLLSARLEGGMRHRINRSQSSDPSGPLAQHSKCLETRSKSAAMLTISPNRLREISDPILQMLHQLHKIVFITQLPPTLEPSPNRHMIEQYKRALFCRGSTALNVKTELRKLLQGSREIIDLDLTLPDVARRGLNTRDRDACAFDPDNPVTGGYDPDYKDVGITYEHMQCVIEDTLVKSGYYDIHTTHNNPQLNGHNGAREKILPHNSPT</sequence>
<evidence type="ECO:0000256" key="5">
    <source>
        <dbReference type="ARBA" id="ARBA00022840"/>
    </source>
</evidence>
<feature type="region of interest" description="Disordered" evidence="8">
    <location>
        <begin position="29"/>
        <end position="64"/>
    </location>
</feature>
<dbReference type="PANTHER" id="PTHR43671">
    <property type="entry name" value="SERINE/THREONINE-PROTEIN KINASE NEK"/>
    <property type="match status" value="1"/>
</dbReference>
<dbReference type="InterPro" id="IPR050660">
    <property type="entry name" value="NEK_Ser/Thr_kinase"/>
</dbReference>
<evidence type="ECO:0000256" key="2">
    <source>
        <dbReference type="ARBA" id="ARBA00022679"/>
    </source>
</evidence>
<feature type="domain" description="Protein kinase" evidence="9">
    <location>
        <begin position="512"/>
        <end position="783"/>
    </location>
</feature>
<gene>
    <name evidence="10" type="ORF">V1264_014629</name>
</gene>
<feature type="compositionally biased region" description="Polar residues" evidence="8">
    <location>
        <begin position="958"/>
        <end position="987"/>
    </location>
</feature>
<evidence type="ECO:0000256" key="4">
    <source>
        <dbReference type="ARBA" id="ARBA00022777"/>
    </source>
</evidence>
<keyword evidence="3 6" id="KW-0547">Nucleotide-binding</keyword>
<dbReference type="Pfam" id="PF00069">
    <property type="entry name" value="Pkinase"/>
    <property type="match status" value="1"/>
</dbReference>
<dbReference type="SUPFAM" id="SSF48371">
    <property type="entry name" value="ARM repeat"/>
    <property type="match status" value="1"/>
</dbReference>
<dbReference type="Gene3D" id="1.10.510.10">
    <property type="entry name" value="Transferase(Phosphotransferase) domain 1"/>
    <property type="match status" value="1"/>
</dbReference>
<organism evidence="10 11">
    <name type="scientific">Littorina saxatilis</name>
    <dbReference type="NCBI Taxonomy" id="31220"/>
    <lineage>
        <taxon>Eukaryota</taxon>
        <taxon>Metazoa</taxon>
        <taxon>Spiralia</taxon>
        <taxon>Lophotrochozoa</taxon>
        <taxon>Mollusca</taxon>
        <taxon>Gastropoda</taxon>
        <taxon>Caenogastropoda</taxon>
        <taxon>Littorinimorpha</taxon>
        <taxon>Littorinoidea</taxon>
        <taxon>Littorinidae</taxon>
        <taxon>Littorina</taxon>
    </lineage>
</organism>
<name>A0AAN9BT33_9CAEN</name>
<dbReference type="EMBL" id="JBAMIC010000003">
    <property type="protein sequence ID" value="KAK7110811.1"/>
    <property type="molecule type" value="Genomic_DNA"/>
</dbReference>
<dbReference type="PROSITE" id="PS00107">
    <property type="entry name" value="PROTEIN_KINASE_ATP"/>
    <property type="match status" value="1"/>
</dbReference>
<keyword evidence="2" id="KW-0808">Transferase</keyword>
<dbReference type="PROSITE" id="PS00109">
    <property type="entry name" value="PROTEIN_KINASE_TYR"/>
    <property type="match status" value="1"/>
</dbReference>
<dbReference type="InterPro" id="IPR016024">
    <property type="entry name" value="ARM-type_fold"/>
</dbReference>
<dbReference type="AlphaFoldDB" id="A0AAN9BT33"/>
<feature type="region of interest" description="Disordered" evidence="8">
    <location>
        <begin position="888"/>
        <end position="987"/>
    </location>
</feature>
<accession>A0AAN9BT33</accession>
<dbReference type="PANTHER" id="PTHR43671:SF92">
    <property type="entry name" value="SERINE_THREONINE-PROTEIN KINASE NEK10"/>
    <property type="match status" value="1"/>
</dbReference>
<feature type="compositionally biased region" description="Low complexity" evidence="8">
    <location>
        <begin position="903"/>
        <end position="918"/>
    </location>
</feature>
<feature type="binding site" evidence="6">
    <location>
        <position position="542"/>
    </location>
    <ligand>
        <name>ATP</name>
        <dbReference type="ChEBI" id="CHEBI:30616"/>
    </ligand>
</feature>
<dbReference type="GO" id="GO:0004674">
    <property type="term" value="F:protein serine/threonine kinase activity"/>
    <property type="evidence" value="ECO:0007669"/>
    <property type="project" value="TreeGrafter"/>
</dbReference>
<dbReference type="PROSITE" id="PS50011">
    <property type="entry name" value="PROTEIN_KINASE_DOM"/>
    <property type="match status" value="1"/>
</dbReference>
<dbReference type="FunFam" id="1.10.510.10:FF:001213">
    <property type="entry name" value="serine/threonine-protein kinase Nek10"/>
    <property type="match status" value="1"/>
</dbReference>
<keyword evidence="5 6" id="KW-0067">ATP-binding</keyword>
<comment type="similarity">
    <text evidence="1">Belongs to the protein kinase superfamily. NEK Ser/Thr protein kinase family. NIMA subfamily.</text>
</comment>
<reference evidence="10 11" key="1">
    <citation type="submission" date="2024-02" db="EMBL/GenBank/DDBJ databases">
        <title>Chromosome-scale genome assembly of the rough periwinkle Littorina saxatilis.</title>
        <authorList>
            <person name="De Jode A."/>
            <person name="Faria R."/>
            <person name="Formenti G."/>
            <person name="Sims Y."/>
            <person name="Smith T.P."/>
            <person name="Tracey A."/>
            <person name="Wood J.M.D."/>
            <person name="Zagrodzka Z.B."/>
            <person name="Johannesson K."/>
            <person name="Butlin R.K."/>
            <person name="Leder E.H."/>
        </authorList>
    </citation>
    <scope>NUCLEOTIDE SEQUENCE [LARGE SCALE GENOMIC DNA]</scope>
    <source>
        <strain evidence="10">Snail1</strain>
        <tissue evidence="10">Muscle</tissue>
    </source>
</reference>
<dbReference type="InterPro" id="IPR017441">
    <property type="entry name" value="Protein_kinase_ATP_BS"/>
</dbReference>
<evidence type="ECO:0000256" key="8">
    <source>
        <dbReference type="SAM" id="MobiDB-lite"/>
    </source>
</evidence>
<evidence type="ECO:0000256" key="3">
    <source>
        <dbReference type="ARBA" id="ARBA00022741"/>
    </source>
</evidence>
<evidence type="ECO:0000256" key="6">
    <source>
        <dbReference type="PROSITE-ProRule" id="PRU10141"/>
    </source>
</evidence>
<feature type="region of interest" description="Disordered" evidence="8">
    <location>
        <begin position="1008"/>
        <end position="1027"/>
    </location>
</feature>
<keyword evidence="4" id="KW-0418">Kinase</keyword>
<keyword evidence="7" id="KW-0175">Coiled coil</keyword>
<dbReference type="InterPro" id="IPR011989">
    <property type="entry name" value="ARM-like"/>
</dbReference>
<dbReference type="InterPro" id="IPR011009">
    <property type="entry name" value="Kinase-like_dom_sf"/>
</dbReference>
<keyword evidence="11" id="KW-1185">Reference proteome</keyword>
<protein>
    <recommendedName>
        <fullName evidence="9">Protein kinase domain-containing protein</fullName>
    </recommendedName>
</protein>
<evidence type="ECO:0000259" key="9">
    <source>
        <dbReference type="PROSITE" id="PS50011"/>
    </source>
</evidence>
<feature type="compositionally biased region" description="Polar residues" evidence="8">
    <location>
        <begin position="29"/>
        <end position="38"/>
    </location>
</feature>
<evidence type="ECO:0000313" key="10">
    <source>
        <dbReference type="EMBL" id="KAK7110811.1"/>
    </source>
</evidence>
<dbReference type="GO" id="GO:1902749">
    <property type="term" value="P:regulation of cell cycle G2/M phase transition"/>
    <property type="evidence" value="ECO:0007669"/>
    <property type="project" value="TreeGrafter"/>
</dbReference>
<dbReference type="Gene3D" id="1.25.10.10">
    <property type="entry name" value="Leucine-rich Repeat Variant"/>
    <property type="match status" value="1"/>
</dbReference>
<comment type="caution">
    <text evidence="10">The sequence shown here is derived from an EMBL/GenBank/DDBJ whole genome shotgun (WGS) entry which is preliminary data.</text>
</comment>